<name>A0ABP1Q4Z5_9HEXA</name>
<feature type="transmembrane region" description="Helical" evidence="1">
    <location>
        <begin position="158"/>
        <end position="182"/>
    </location>
</feature>
<protein>
    <submittedName>
        <fullName evidence="2">Uncharacterized protein</fullName>
    </submittedName>
</protein>
<keyword evidence="1" id="KW-0472">Membrane</keyword>
<dbReference type="EMBL" id="CAXLJM020000019">
    <property type="protein sequence ID" value="CAL8085700.1"/>
    <property type="molecule type" value="Genomic_DNA"/>
</dbReference>
<evidence type="ECO:0000313" key="3">
    <source>
        <dbReference type="Proteomes" id="UP001642540"/>
    </source>
</evidence>
<evidence type="ECO:0000256" key="1">
    <source>
        <dbReference type="SAM" id="Phobius"/>
    </source>
</evidence>
<organism evidence="2 3">
    <name type="scientific">Orchesella dallaii</name>
    <dbReference type="NCBI Taxonomy" id="48710"/>
    <lineage>
        <taxon>Eukaryota</taxon>
        <taxon>Metazoa</taxon>
        <taxon>Ecdysozoa</taxon>
        <taxon>Arthropoda</taxon>
        <taxon>Hexapoda</taxon>
        <taxon>Collembola</taxon>
        <taxon>Entomobryomorpha</taxon>
        <taxon>Entomobryoidea</taxon>
        <taxon>Orchesellidae</taxon>
        <taxon>Orchesellinae</taxon>
        <taxon>Orchesella</taxon>
    </lineage>
</organism>
<feature type="transmembrane region" description="Helical" evidence="1">
    <location>
        <begin position="188"/>
        <end position="209"/>
    </location>
</feature>
<gene>
    <name evidence="2" type="ORF">ODALV1_LOCUS6198</name>
</gene>
<sequence>MERNHLQFGPYQRKGIKEIRYLIIFVAIAGTIMPLGYGATFLTANEPVHQLFQEVLEVDVTFELHNIHILLGIGWLVTTCGGVIFYMTTAVVVSFEFANICFSSLIPQRLQFRHSNKRLYKYHVETAYFGVLEDEEVIHMYRTQQIFNILSNNMVSSLLFCSLQPAIMIILVGLSFVVFKFFHVLQEIGLTGIVLAFSGIFIALLIQFLESENLGMLVEHSKNFRKIGRRFSNRRSLYWKFAVSCPVVYFDVAHPFYKISRETFGEFFQKYLEFLIDLLVSTG</sequence>
<feature type="transmembrane region" description="Helical" evidence="1">
    <location>
        <begin position="21"/>
        <end position="44"/>
    </location>
</feature>
<keyword evidence="1" id="KW-0812">Transmembrane</keyword>
<proteinExistence type="predicted"/>
<comment type="caution">
    <text evidence="2">The sequence shown here is derived from an EMBL/GenBank/DDBJ whole genome shotgun (WGS) entry which is preliminary data.</text>
</comment>
<dbReference type="Proteomes" id="UP001642540">
    <property type="component" value="Unassembled WGS sequence"/>
</dbReference>
<accession>A0ABP1Q4Z5</accession>
<evidence type="ECO:0000313" key="2">
    <source>
        <dbReference type="EMBL" id="CAL8085700.1"/>
    </source>
</evidence>
<reference evidence="2 3" key="1">
    <citation type="submission" date="2024-08" db="EMBL/GenBank/DDBJ databases">
        <authorList>
            <person name="Cucini C."/>
            <person name="Frati F."/>
        </authorList>
    </citation>
    <scope>NUCLEOTIDE SEQUENCE [LARGE SCALE GENOMIC DNA]</scope>
</reference>
<feature type="transmembrane region" description="Helical" evidence="1">
    <location>
        <begin position="64"/>
        <end position="87"/>
    </location>
</feature>
<keyword evidence="3" id="KW-1185">Reference proteome</keyword>
<keyword evidence="1" id="KW-1133">Transmembrane helix</keyword>